<evidence type="ECO:0000259" key="3">
    <source>
        <dbReference type="Pfam" id="PF13439"/>
    </source>
</evidence>
<dbReference type="GO" id="GO:1903509">
    <property type="term" value="P:liposaccharide metabolic process"/>
    <property type="evidence" value="ECO:0007669"/>
    <property type="project" value="UniProtKB-ARBA"/>
</dbReference>
<organism evidence="4 5">
    <name type="scientific">Mycolicibacterium neoaurum</name>
    <name type="common">Mycobacterium neoaurum</name>
    <dbReference type="NCBI Taxonomy" id="1795"/>
    <lineage>
        <taxon>Bacteria</taxon>
        <taxon>Bacillati</taxon>
        <taxon>Actinomycetota</taxon>
        <taxon>Actinomycetes</taxon>
        <taxon>Mycobacteriales</taxon>
        <taxon>Mycobacteriaceae</taxon>
        <taxon>Mycolicibacterium</taxon>
    </lineage>
</organism>
<reference evidence="4" key="2">
    <citation type="submission" date="2015-09" db="EMBL/GenBank/DDBJ databases">
        <title>Draft genome sequence of Mycobacterium neoaurum DSM 44074.</title>
        <authorList>
            <person name="Croce O."/>
            <person name="Robert C."/>
            <person name="Raoult D."/>
            <person name="Drancourt M."/>
        </authorList>
    </citation>
    <scope>NUCLEOTIDE SEQUENCE</scope>
    <source>
        <strain evidence="4">DSM 44074</strain>
    </source>
</reference>
<dbReference type="PANTHER" id="PTHR45947">
    <property type="entry name" value="SULFOQUINOVOSYL TRANSFERASE SQD2"/>
    <property type="match status" value="1"/>
</dbReference>
<dbReference type="Pfam" id="PF13439">
    <property type="entry name" value="Glyco_transf_4"/>
    <property type="match status" value="1"/>
</dbReference>
<gene>
    <name evidence="4" type="ORF">BN1047_04750</name>
</gene>
<evidence type="ECO:0000313" key="4">
    <source>
        <dbReference type="EMBL" id="CDQ46836.1"/>
    </source>
</evidence>
<protein>
    <submittedName>
        <fullName evidence="4">Glycosyltransferase</fullName>
    </submittedName>
</protein>
<dbReference type="SUPFAM" id="SSF53756">
    <property type="entry name" value="UDP-Glycosyltransferase/glycogen phosphorylase"/>
    <property type="match status" value="1"/>
</dbReference>
<dbReference type="GO" id="GO:1901137">
    <property type="term" value="P:carbohydrate derivative biosynthetic process"/>
    <property type="evidence" value="ECO:0007669"/>
    <property type="project" value="UniProtKB-ARBA"/>
</dbReference>
<evidence type="ECO:0000313" key="5">
    <source>
        <dbReference type="Proteomes" id="UP000028864"/>
    </source>
</evidence>
<keyword evidence="2" id="KW-0808">Transferase</keyword>
<dbReference type="Pfam" id="PF13692">
    <property type="entry name" value="Glyco_trans_1_4"/>
    <property type="match status" value="1"/>
</dbReference>
<evidence type="ECO:0000256" key="1">
    <source>
        <dbReference type="ARBA" id="ARBA00022676"/>
    </source>
</evidence>
<dbReference type="Gene3D" id="3.40.50.2000">
    <property type="entry name" value="Glycogen Phosphorylase B"/>
    <property type="match status" value="2"/>
</dbReference>
<dbReference type="GO" id="GO:0008610">
    <property type="term" value="P:lipid biosynthetic process"/>
    <property type="evidence" value="ECO:0007669"/>
    <property type="project" value="UniProtKB-ARBA"/>
</dbReference>
<name>A0AAV2WRB4_MYCNE</name>
<reference evidence="4" key="1">
    <citation type="submission" date="2014-05" db="EMBL/GenBank/DDBJ databases">
        <authorList>
            <person name="Urmite Genomes"/>
        </authorList>
    </citation>
    <scope>NUCLEOTIDE SEQUENCE</scope>
    <source>
        <strain evidence="4">DSM 44074</strain>
    </source>
</reference>
<dbReference type="InterPro" id="IPR028098">
    <property type="entry name" value="Glyco_trans_4-like_N"/>
</dbReference>
<dbReference type="PANTHER" id="PTHR45947:SF13">
    <property type="entry name" value="TRANSFERASE"/>
    <property type="match status" value="1"/>
</dbReference>
<dbReference type="EMBL" id="LK021342">
    <property type="protein sequence ID" value="CDQ46836.1"/>
    <property type="molecule type" value="Genomic_DNA"/>
</dbReference>
<keyword evidence="1" id="KW-0328">Glycosyltransferase</keyword>
<dbReference type="Proteomes" id="UP000028864">
    <property type="component" value="Unassembled WGS sequence"/>
</dbReference>
<dbReference type="GO" id="GO:0016757">
    <property type="term" value="F:glycosyltransferase activity"/>
    <property type="evidence" value="ECO:0007669"/>
    <property type="project" value="UniProtKB-KW"/>
</dbReference>
<evidence type="ECO:0000256" key="2">
    <source>
        <dbReference type="ARBA" id="ARBA00022679"/>
    </source>
</evidence>
<dbReference type="InterPro" id="IPR050194">
    <property type="entry name" value="Glycosyltransferase_grp1"/>
</dbReference>
<proteinExistence type="predicted"/>
<feature type="domain" description="Glycosyltransferase subfamily 4-like N-terminal" evidence="3">
    <location>
        <begin position="19"/>
        <end position="174"/>
    </location>
</feature>
<dbReference type="RefSeq" id="WP_051644296.1">
    <property type="nucleotide sequence ID" value="NZ_LK021342.1"/>
</dbReference>
<accession>A0AAV2WRB4</accession>
<sequence>MRIAVIGPSRNPVAAPYAGGQERFTAILADGLRARGHRIELWARAGSDPMLADRLHVMPGTPDLSSVASQDPNMPEPSFLDDQVAYLAVMRDLLCRSDIDIVLNQSLHQLPLALAPALPVPVVTTLHTPPFPWMEIGAWLAGPDAHMVAVSMALRAQWETVRRVSVIPNGVDPQMFPPGPGGDHLVWAGRLTPEKGADIAISAARAAGLPLRLAGPIADPLWFGEVIRPMLGGQVEYLGQLADSELAQMYGAGLATLVTPCWEEPFCLVAAESQMCGTPVAGVRRGGLAEVVQGPGGVLVDPGDGVADRLASAVTAMDAVDRHAVAESARKRLDCARTVDGYEQLLCAAIGFNTVEVPAMCCTYASVGEPDG</sequence>
<dbReference type="AlphaFoldDB" id="A0AAV2WRB4"/>